<feature type="compositionally biased region" description="Polar residues" evidence="1">
    <location>
        <begin position="320"/>
        <end position="350"/>
    </location>
</feature>
<proteinExistence type="predicted"/>
<keyword evidence="2" id="KW-0812">Transmembrane</keyword>
<sequence>MSIFSSTHSGGLILPNTRFLISLCNIFFVITQFTDTIFLVMSALGPPVSKFAYSIDLSAMSIYQLLYAHCSLMLNQLYAERYRISGFVWFTLWLSGWMLLWGIAACSIVIAYKGGGFVARVSSNPAMSKLFNTFFIAVAIFVTITHIVTFVLTVAKQVALASQIQIVLSQPSGSATSETAPTSIAQRIHSAMELASIRLLVPLGISLIRMLQKVKSTTQSERSGSCFQVIDWESSTRKGSKSSEKTLTLEESSDDLSLFSFAPSLHSSQQNLQEKAEALKKLAYVSKGLYAIVGLWSSWIFLRLTREIQSGENREKSIKKSSLTPHGSSPSYRSNRPSIHTRPGSSPTHTFKQLSLFQFPGKSDLTPP</sequence>
<feature type="transmembrane region" description="Helical" evidence="2">
    <location>
        <begin position="130"/>
        <end position="155"/>
    </location>
</feature>
<reference evidence="4" key="1">
    <citation type="journal article" date="2011" name="Proc. Natl. Acad. Sci. U.S.A.">
        <title>Obligate biotrophy features unraveled by the genomic analysis of rust fungi.</title>
        <authorList>
            <person name="Duplessis S."/>
            <person name="Cuomo C.A."/>
            <person name="Lin Y.-C."/>
            <person name="Aerts A."/>
            <person name="Tisserant E."/>
            <person name="Veneault-Fourrey C."/>
            <person name="Joly D.L."/>
            <person name="Hacquard S."/>
            <person name="Amselem J."/>
            <person name="Cantarel B.L."/>
            <person name="Chiu R."/>
            <person name="Coutinho P.M."/>
            <person name="Feau N."/>
            <person name="Field M."/>
            <person name="Frey P."/>
            <person name="Gelhaye E."/>
            <person name="Goldberg J."/>
            <person name="Grabherr M.G."/>
            <person name="Kodira C.D."/>
            <person name="Kohler A."/>
            <person name="Kuees U."/>
            <person name="Lindquist E.A."/>
            <person name="Lucas S.M."/>
            <person name="Mago R."/>
            <person name="Mauceli E."/>
            <person name="Morin E."/>
            <person name="Murat C."/>
            <person name="Pangilinan J.L."/>
            <person name="Park R."/>
            <person name="Pearson M."/>
            <person name="Quesneville H."/>
            <person name="Rouhier N."/>
            <person name="Sakthikumar S."/>
            <person name="Salamov A.A."/>
            <person name="Schmutz J."/>
            <person name="Selles B."/>
            <person name="Shapiro H."/>
            <person name="Tanguay P."/>
            <person name="Tuskan G.A."/>
            <person name="Henrissat B."/>
            <person name="Van de Peer Y."/>
            <person name="Rouze P."/>
            <person name="Ellis J.G."/>
            <person name="Dodds P.N."/>
            <person name="Schein J.E."/>
            <person name="Zhong S."/>
            <person name="Hamelin R.C."/>
            <person name="Grigoriev I.V."/>
            <person name="Szabo L.J."/>
            <person name="Martin F."/>
        </authorList>
    </citation>
    <scope>NUCLEOTIDE SEQUENCE [LARGE SCALE GENOMIC DNA]</scope>
    <source>
        <strain evidence="4">98AG31 / pathotype 3-4-7</strain>
    </source>
</reference>
<gene>
    <name evidence="3" type="ORF">MELLADRAFT_105467</name>
</gene>
<feature type="transmembrane region" description="Helical" evidence="2">
    <location>
        <begin position="86"/>
        <end position="110"/>
    </location>
</feature>
<feature type="transmembrane region" description="Helical" evidence="2">
    <location>
        <begin position="51"/>
        <end position="74"/>
    </location>
</feature>
<evidence type="ECO:0000256" key="1">
    <source>
        <dbReference type="SAM" id="MobiDB-lite"/>
    </source>
</evidence>
<evidence type="ECO:0000313" key="4">
    <source>
        <dbReference type="Proteomes" id="UP000001072"/>
    </source>
</evidence>
<dbReference type="AlphaFoldDB" id="F4RI80"/>
<keyword evidence="4" id="KW-1185">Reference proteome</keyword>
<evidence type="ECO:0000313" key="3">
    <source>
        <dbReference type="EMBL" id="EGG07958.1"/>
    </source>
</evidence>
<keyword evidence="2" id="KW-0472">Membrane</keyword>
<name>F4RI80_MELLP</name>
<feature type="region of interest" description="Disordered" evidence="1">
    <location>
        <begin position="313"/>
        <end position="350"/>
    </location>
</feature>
<dbReference type="OrthoDB" id="2498195at2759"/>
<dbReference type="GeneID" id="18922614"/>
<evidence type="ECO:0000256" key="2">
    <source>
        <dbReference type="SAM" id="Phobius"/>
    </source>
</evidence>
<organism evidence="4">
    <name type="scientific">Melampsora larici-populina (strain 98AG31 / pathotype 3-4-7)</name>
    <name type="common">Poplar leaf rust fungus</name>
    <dbReference type="NCBI Taxonomy" id="747676"/>
    <lineage>
        <taxon>Eukaryota</taxon>
        <taxon>Fungi</taxon>
        <taxon>Dikarya</taxon>
        <taxon>Basidiomycota</taxon>
        <taxon>Pucciniomycotina</taxon>
        <taxon>Pucciniomycetes</taxon>
        <taxon>Pucciniales</taxon>
        <taxon>Melampsoraceae</taxon>
        <taxon>Melampsora</taxon>
    </lineage>
</organism>
<dbReference type="KEGG" id="mlr:MELLADRAFT_105467"/>
<keyword evidence="2" id="KW-1133">Transmembrane helix</keyword>
<dbReference type="InParanoid" id="F4RI80"/>
<protein>
    <submittedName>
        <fullName evidence="3">Uncharacterized protein</fullName>
    </submittedName>
</protein>
<dbReference type="VEuPathDB" id="FungiDB:MELLADRAFT_105467"/>
<accession>F4RI80</accession>
<dbReference type="HOGENOM" id="CLU_752426_0_0_1"/>
<dbReference type="Proteomes" id="UP000001072">
    <property type="component" value="Unassembled WGS sequence"/>
</dbReference>
<feature type="transmembrane region" description="Helical" evidence="2">
    <location>
        <begin position="20"/>
        <end position="45"/>
    </location>
</feature>
<dbReference type="RefSeq" id="XP_007408723.1">
    <property type="nucleotide sequence ID" value="XM_007408661.1"/>
</dbReference>
<dbReference type="EMBL" id="GL883102">
    <property type="protein sequence ID" value="EGG07958.1"/>
    <property type="molecule type" value="Genomic_DNA"/>
</dbReference>